<dbReference type="RefSeq" id="WP_380679246.1">
    <property type="nucleotide sequence ID" value="NZ_CP173186.1"/>
</dbReference>
<dbReference type="EMBL" id="JBHLXG010000031">
    <property type="protein sequence ID" value="MFC0228944.1"/>
    <property type="molecule type" value="Genomic_DNA"/>
</dbReference>
<keyword evidence="3" id="KW-1185">Reference proteome</keyword>
<comment type="caution">
    <text evidence="2">The sequence shown here is derived from an EMBL/GenBank/DDBJ whole genome shotgun (WGS) entry which is preliminary data.</text>
</comment>
<dbReference type="Gene3D" id="2.150.10.10">
    <property type="entry name" value="Serralysin-like metalloprotease, C-terminal"/>
    <property type="match status" value="1"/>
</dbReference>
<name>A0ABV6EJS2_9GAMM</name>
<protein>
    <recommendedName>
        <fullName evidence="1">Trimeric autotransporter adhesin YadA-like head domain-containing protein</fullName>
    </recommendedName>
</protein>
<evidence type="ECO:0000259" key="1">
    <source>
        <dbReference type="Pfam" id="PF05658"/>
    </source>
</evidence>
<sequence length="386" mass="39661">MAKNEILPFGAVAGANVLTPKDYETLPSRLKGFSAGIAESKQLNTVWRQSSIIASLIAQFIADKSNKDVLDNGDMVTLRANLEVALKAFITANIDKNEFLLKANNLSDIIDKALGRASLDLAGIKITGSTAGSNVGAGTPVASGNASVAIGLTASATGNRNVVLGERSSASAESATAVGSGAGASATYATAVGSSALASFTNSTAIGYGSTTTRANEVSFGASDKKRILANVAPGTQDSDVVILGQLAQLVTKICPHSVGDVVFRAHSRSPATDFPGTTWIDLSASNAARFIRLASAAGNAMETGGRDTSAIMLLPEHTPPHTHRAGWGAPGLKWGSNSTGSDNQLGHDTTMAGLPARPGSTEELVQQPLDVTPTYITLKAWQRTA</sequence>
<dbReference type="Proteomes" id="UP001589792">
    <property type="component" value="Unassembled WGS sequence"/>
</dbReference>
<dbReference type="InterPro" id="IPR011049">
    <property type="entry name" value="Serralysin-like_metalloprot_C"/>
</dbReference>
<dbReference type="InterPro" id="IPR008640">
    <property type="entry name" value="Adhesin_Head_dom"/>
</dbReference>
<gene>
    <name evidence="2" type="ORF">ACFFJ3_21045</name>
</gene>
<feature type="domain" description="Trimeric autotransporter adhesin YadA-like head" evidence="1">
    <location>
        <begin position="163"/>
        <end position="182"/>
    </location>
</feature>
<dbReference type="SUPFAM" id="SSF101967">
    <property type="entry name" value="Adhesin YadA, collagen-binding domain"/>
    <property type="match status" value="1"/>
</dbReference>
<feature type="domain" description="Trimeric autotransporter adhesin YadA-like head" evidence="1">
    <location>
        <begin position="184"/>
        <end position="210"/>
    </location>
</feature>
<proteinExistence type="predicted"/>
<organism evidence="2 3">
    <name type="scientific">Serratia aquatilis</name>
    <dbReference type="NCBI Taxonomy" id="1737515"/>
    <lineage>
        <taxon>Bacteria</taxon>
        <taxon>Pseudomonadati</taxon>
        <taxon>Pseudomonadota</taxon>
        <taxon>Gammaproteobacteria</taxon>
        <taxon>Enterobacterales</taxon>
        <taxon>Yersiniaceae</taxon>
        <taxon>Serratia</taxon>
    </lineage>
</organism>
<reference evidence="2 3" key="1">
    <citation type="submission" date="2024-09" db="EMBL/GenBank/DDBJ databases">
        <authorList>
            <person name="Sun Q."/>
            <person name="Mori K."/>
        </authorList>
    </citation>
    <scope>NUCLEOTIDE SEQUENCE [LARGE SCALE GENOMIC DNA]</scope>
    <source>
        <strain evidence="2 3">CCM 8626</strain>
    </source>
</reference>
<evidence type="ECO:0000313" key="2">
    <source>
        <dbReference type="EMBL" id="MFC0228944.1"/>
    </source>
</evidence>
<accession>A0ABV6EJS2</accession>
<feature type="domain" description="Trimeric autotransporter adhesin YadA-like head" evidence="1">
    <location>
        <begin position="142"/>
        <end position="159"/>
    </location>
</feature>
<dbReference type="Pfam" id="PF05658">
    <property type="entry name" value="YadA_head"/>
    <property type="match status" value="3"/>
</dbReference>
<evidence type="ECO:0000313" key="3">
    <source>
        <dbReference type="Proteomes" id="UP001589792"/>
    </source>
</evidence>